<dbReference type="Gene3D" id="3.40.50.300">
    <property type="entry name" value="P-loop containing nucleotide triphosphate hydrolases"/>
    <property type="match status" value="1"/>
</dbReference>
<evidence type="ECO:0000256" key="1">
    <source>
        <dbReference type="ARBA" id="ARBA00004123"/>
    </source>
</evidence>
<dbReference type="Proteomes" id="UP000242814">
    <property type="component" value="Unassembled WGS sequence"/>
</dbReference>
<comment type="subcellular location">
    <subcellularLocation>
        <location evidence="1">Nucleus</location>
    </subcellularLocation>
</comment>
<dbReference type="GO" id="GO:0006271">
    <property type="term" value="P:DNA strand elongation involved in DNA replication"/>
    <property type="evidence" value="ECO:0007669"/>
    <property type="project" value="UniProtKB-ARBA"/>
</dbReference>
<evidence type="ECO:0000256" key="2">
    <source>
        <dbReference type="ARBA" id="ARBA00005378"/>
    </source>
</evidence>
<dbReference type="PANTHER" id="PTHR11669">
    <property type="entry name" value="REPLICATION FACTOR C / DNA POLYMERASE III GAMMA-TAU SUBUNIT"/>
    <property type="match status" value="1"/>
</dbReference>
<dbReference type="InterPro" id="IPR003959">
    <property type="entry name" value="ATPase_AAA_core"/>
</dbReference>
<dbReference type="FunFam" id="3.40.50.300:FF:000129">
    <property type="entry name" value="Replication factor C subunit 5"/>
    <property type="match status" value="1"/>
</dbReference>
<dbReference type="GO" id="GO:0031389">
    <property type="term" value="C:Rad17 RFC-like complex"/>
    <property type="evidence" value="ECO:0007669"/>
    <property type="project" value="TreeGrafter"/>
</dbReference>
<dbReference type="VEuPathDB" id="FungiDB:PABG_00011"/>
<dbReference type="SUPFAM" id="SSF52540">
    <property type="entry name" value="P-loop containing nucleoside triphosphate hydrolases"/>
    <property type="match status" value="1"/>
</dbReference>
<dbReference type="CDD" id="cd18140">
    <property type="entry name" value="HLD_clamp_RFC"/>
    <property type="match status" value="1"/>
</dbReference>
<dbReference type="InterPro" id="IPR047854">
    <property type="entry name" value="RFC_lid"/>
</dbReference>
<dbReference type="GO" id="GO:0006281">
    <property type="term" value="P:DNA repair"/>
    <property type="evidence" value="ECO:0007669"/>
    <property type="project" value="TreeGrafter"/>
</dbReference>
<keyword evidence="6" id="KW-0539">Nucleus</keyword>
<dbReference type="AlphaFoldDB" id="A0A1D2JF64"/>
<sequence>MSDLEDEMDLDALPSKNAVQFSSDNTNARGKRIAADLPVEAEDNLPWVEKYRPNSLDDVSGHHDIIGTINRFIDSNRLPHLLLYGPPGTGKTSTILALARRIYGVKNMRQMVLELNASDDRGIDVVRDQIKTFASTKQIFSMAPVAKSESSLGAFKLIILDEADAMTATAQMALRRIMEKYTANARFCIIANYTHKLSPALLSRCTRFRFSPLKEKDIRALVNQVIEKEQVRIQPEAIDSLVELSKGDMRRALNVLQACHASSIPLPMKNAPKDRPSAEHETVSQETIYTCIAAPHPSDIKTIITALLTTSDVTSCLNTIQTLKSNKGLALVDILTALSAELQRIEVPAAARVVWMEGLADIEWRLASGGGEMVQTGGLSLLHESPILTSPRSATMRSRTMQPSSALLALTVPLAIFTPAASAETVLGAYIFSRHGDRTAKSTPPTELTTLGYEQVFTTGAYYHNRYISPTSDFRILNISPDIVKTKEVVASAPEDEVLQKSAIAFLQALYPPVGGVAKSTLRNGTVVEAPLNGYQLVAIEQVSTGGNSENLAWLQSASKCQKAKMSSNEYFTSKPYEELLSSTDDFYKSIAPMVERTFPASKVSYKDAYIIWDLLNVAMIHNSTDSLPADKLPSQENFDRLRELADVHEFNLAYNASSPIRAVSGSTLAGEVLSGLREVITTGGSKTKLNVQFGAYAIFLSFFGLSKLSETNPNFMKIPDYASSMAFELVTNASTSSSSPFPNQSDISVRFLFRSGSIIPGAPETVPVAYPLFGQSDTLMPWSEFESNMEKIAISTEKEFCKACSETPERCDGGSDESDGTARASTGAGKRDGMSKAVAGVVGAMVALAAIMGLQSLIFLAGGFRLVKKSDIKAFREVERKIQP</sequence>
<dbReference type="SUPFAM" id="SSF48019">
    <property type="entry name" value="post-AAA+ oligomerization domain-like"/>
    <property type="match status" value="1"/>
</dbReference>
<proteinExistence type="inferred from homology"/>
<evidence type="ECO:0000313" key="12">
    <source>
        <dbReference type="Proteomes" id="UP000242814"/>
    </source>
</evidence>
<evidence type="ECO:0000256" key="7">
    <source>
        <dbReference type="ARBA" id="ARBA00070184"/>
    </source>
</evidence>
<accession>A0A1D2JF64</accession>
<dbReference type="GO" id="GO:0031390">
    <property type="term" value="C:Ctf18 RFC-like complex"/>
    <property type="evidence" value="ECO:0007669"/>
    <property type="project" value="TreeGrafter"/>
</dbReference>
<keyword evidence="9" id="KW-0472">Membrane</keyword>
<dbReference type="CDD" id="cd07061">
    <property type="entry name" value="HP_HAP_like"/>
    <property type="match status" value="1"/>
</dbReference>
<dbReference type="SMART" id="SM00382">
    <property type="entry name" value="AAA"/>
    <property type="match status" value="1"/>
</dbReference>
<comment type="similarity">
    <text evidence="2">Belongs to the activator 1 small subunits family.</text>
</comment>
<dbReference type="FunFam" id="1.20.272.10:FF:000004">
    <property type="entry name" value="Replication factor C subunit 5"/>
    <property type="match status" value="1"/>
</dbReference>
<organism evidence="11 12">
    <name type="scientific">Paracoccidioides brasiliensis</name>
    <dbReference type="NCBI Taxonomy" id="121759"/>
    <lineage>
        <taxon>Eukaryota</taxon>
        <taxon>Fungi</taxon>
        <taxon>Dikarya</taxon>
        <taxon>Ascomycota</taxon>
        <taxon>Pezizomycotina</taxon>
        <taxon>Eurotiomycetes</taxon>
        <taxon>Eurotiomycetidae</taxon>
        <taxon>Onygenales</taxon>
        <taxon>Ajellomycetaceae</taxon>
        <taxon>Paracoccidioides</taxon>
    </lineage>
</organism>
<name>A0A1D2JF64_PARBR</name>
<dbReference type="InterPro" id="IPR050238">
    <property type="entry name" value="DNA_Rep/Repair_Clamp_Loader"/>
</dbReference>
<dbReference type="GO" id="GO:0005524">
    <property type="term" value="F:ATP binding"/>
    <property type="evidence" value="ECO:0007669"/>
    <property type="project" value="UniProtKB-KW"/>
</dbReference>
<dbReference type="InterPro" id="IPR003593">
    <property type="entry name" value="AAA+_ATPase"/>
</dbReference>
<dbReference type="GO" id="GO:0003689">
    <property type="term" value="F:DNA clamp loader activity"/>
    <property type="evidence" value="ECO:0007669"/>
    <property type="project" value="TreeGrafter"/>
</dbReference>
<dbReference type="VEuPathDB" id="FungiDB:PADG_02402"/>
<dbReference type="VEuPathDB" id="FungiDB:PADG_02403"/>
<dbReference type="Gene3D" id="1.10.8.60">
    <property type="match status" value="1"/>
</dbReference>
<evidence type="ECO:0000259" key="10">
    <source>
        <dbReference type="SMART" id="SM00382"/>
    </source>
</evidence>
<dbReference type="InterPro" id="IPR027417">
    <property type="entry name" value="P-loop_NTPase"/>
</dbReference>
<dbReference type="FunFam" id="1.10.8.60:FF:000028">
    <property type="entry name" value="Replication factor C subunit 5"/>
    <property type="match status" value="1"/>
</dbReference>
<dbReference type="GO" id="GO:0003677">
    <property type="term" value="F:DNA binding"/>
    <property type="evidence" value="ECO:0007669"/>
    <property type="project" value="InterPro"/>
</dbReference>
<evidence type="ECO:0000256" key="5">
    <source>
        <dbReference type="ARBA" id="ARBA00022840"/>
    </source>
</evidence>
<dbReference type="GO" id="GO:0005663">
    <property type="term" value="C:DNA replication factor C complex"/>
    <property type="evidence" value="ECO:0007669"/>
    <property type="project" value="TreeGrafter"/>
</dbReference>
<dbReference type="VEuPathDB" id="FungiDB:PABG_00012"/>
<dbReference type="InterPro" id="IPR008921">
    <property type="entry name" value="DNA_pol3_clamp-load_cplx_C"/>
</dbReference>
<evidence type="ECO:0000313" key="11">
    <source>
        <dbReference type="EMBL" id="ODH29602.1"/>
    </source>
</evidence>
<dbReference type="Gene3D" id="3.40.50.1240">
    <property type="entry name" value="Phosphoglycerate mutase-like"/>
    <property type="match status" value="1"/>
</dbReference>
<dbReference type="GO" id="GO:0031391">
    <property type="term" value="C:Elg1 RFC-like complex"/>
    <property type="evidence" value="ECO:0007669"/>
    <property type="project" value="TreeGrafter"/>
</dbReference>
<dbReference type="PANTHER" id="PTHR11669:SF9">
    <property type="entry name" value="REPLICATION FACTOR C SUBUNIT 5"/>
    <property type="match status" value="1"/>
</dbReference>
<feature type="region of interest" description="Disordered" evidence="8">
    <location>
        <begin position="807"/>
        <end position="833"/>
    </location>
</feature>
<dbReference type="InterPro" id="IPR000560">
    <property type="entry name" value="His_Pase_clade-2"/>
</dbReference>
<keyword evidence="4" id="KW-0547">Nucleotide-binding</keyword>
<comment type="caution">
    <text evidence="11">The sequence shown here is derived from an EMBL/GenBank/DDBJ whole genome shotgun (WGS) entry which is preliminary data.</text>
</comment>
<evidence type="ECO:0000256" key="9">
    <source>
        <dbReference type="SAM" id="Phobius"/>
    </source>
</evidence>
<keyword evidence="9" id="KW-0812">Transmembrane</keyword>
<keyword evidence="9" id="KW-1133">Transmembrane helix</keyword>
<protein>
    <recommendedName>
        <fullName evidence="7">Replication factor C subunit 3</fullName>
    </recommendedName>
</protein>
<evidence type="ECO:0000256" key="4">
    <source>
        <dbReference type="ARBA" id="ARBA00022741"/>
    </source>
</evidence>
<dbReference type="Pfam" id="PF00004">
    <property type="entry name" value="AAA"/>
    <property type="match status" value="1"/>
</dbReference>
<dbReference type="InterPro" id="IPR013748">
    <property type="entry name" value="Rep_factorC_C"/>
</dbReference>
<evidence type="ECO:0000256" key="8">
    <source>
        <dbReference type="SAM" id="MobiDB-lite"/>
    </source>
</evidence>
<dbReference type="SUPFAM" id="SSF53254">
    <property type="entry name" value="Phosphoglycerate mutase-like"/>
    <property type="match status" value="1"/>
</dbReference>
<keyword evidence="5" id="KW-0067">ATP-binding</keyword>
<feature type="transmembrane region" description="Helical" evidence="9">
    <location>
        <begin position="838"/>
        <end position="862"/>
    </location>
</feature>
<dbReference type="EMBL" id="LZYO01000132">
    <property type="protein sequence ID" value="ODH29602.1"/>
    <property type="molecule type" value="Genomic_DNA"/>
</dbReference>
<dbReference type="Pfam" id="PF00328">
    <property type="entry name" value="His_Phos_2"/>
    <property type="match status" value="1"/>
</dbReference>
<feature type="domain" description="AAA+ ATPase" evidence="10">
    <location>
        <begin position="77"/>
        <end position="216"/>
    </location>
</feature>
<dbReference type="GO" id="GO:0016887">
    <property type="term" value="F:ATP hydrolysis activity"/>
    <property type="evidence" value="ECO:0007669"/>
    <property type="project" value="InterPro"/>
</dbReference>
<evidence type="ECO:0000256" key="6">
    <source>
        <dbReference type="ARBA" id="ARBA00023242"/>
    </source>
</evidence>
<dbReference type="CDD" id="cd00009">
    <property type="entry name" value="AAA"/>
    <property type="match status" value="1"/>
</dbReference>
<keyword evidence="3" id="KW-0235">DNA replication</keyword>
<evidence type="ECO:0000256" key="3">
    <source>
        <dbReference type="ARBA" id="ARBA00022705"/>
    </source>
</evidence>
<gene>
    <name evidence="11" type="ORF">ACO22_03706</name>
</gene>
<dbReference type="Gene3D" id="1.20.272.10">
    <property type="match status" value="1"/>
</dbReference>
<dbReference type="InterPro" id="IPR029033">
    <property type="entry name" value="His_PPase_superfam"/>
</dbReference>
<reference evidence="11 12" key="1">
    <citation type="submission" date="2016-06" db="EMBL/GenBank/DDBJ databases">
        <authorList>
            <person name="Kjaerup R.B."/>
            <person name="Dalgaard T.S."/>
            <person name="Juul-Madsen H.R."/>
        </authorList>
    </citation>
    <scope>NUCLEOTIDE SEQUENCE [LARGE SCALE GENOMIC DNA]</scope>
    <source>
        <strain evidence="11 12">Pb300</strain>
    </source>
</reference>
<dbReference type="Pfam" id="PF08542">
    <property type="entry name" value="Rep_fac_C"/>
    <property type="match status" value="1"/>
</dbReference>